<evidence type="ECO:0000259" key="1">
    <source>
        <dbReference type="Pfam" id="PF13460"/>
    </source>
</evidence>
<dbReference type="PANTHER" id="PTHR48079">
    <property type="entry name" value="PROTEIN YEEZ"/>
    <property type="match status" value="1"/>
</dbReference>
<dbReference type="GeneID" id="99615857"/>
<evidence type="ECO:0000313" key="3">
    <source>
        <dbReference type="Proteomes" id="UP000006158"/>
    </source>
</evidence>
<reference evidence="2 3" key="2">
    <citation type="journal article" date="2009" name="Genome Res.">
        <title>Ortho-proteogenomics: multiple proteomes investigation through orthology and a new MS-based protocol.</title>
        <authorList>
            <person name="Gallien S."/>
            <person name="Perrodou E."/>
            <person name="Carapito C."/>
            <person name="Deshayes C."/>
            <person name="Reyrat J.M."/>
            <person name="Van Dorsselaer A."/>
            <person name="Poch O."/>
            <person name="Schaeffer C."/>
            <person name="Lecompte O."/>
        </authorList>
    </citation>
    <scope>NUCLEOTIDE SEQUENCE [LARGE SCALE GENOMIC DNA]</scope>
    <source>
        <strain evidence="3">ATCC 700084 / mc(2)155</strain>
    </source>
</reference>
<sequence length="94" mass="9799">MRVFVTGGTGAIGRHAVPALVDAGHDVTALARGEAKAAVLRGQGAAAVQLSLFDSAALTTAFRGHDAVVNLASALSSMPHRPRVSHGWCRSRWR</sequence>
<feature type="domain" description="NAD(P)-binding" evidence="1">
    <location>
        <begin position="7"/>
        <end position="73"/>
    </location>
</feature>
<protein>
    <submittedName>
        <fullName evidence="2">NAD dependent epimerase/dehydratase</fullName>
        <ecNumber evidence="2">5.1.3.2</ecNumber>
    </submittedName>
</protein>
<dbReference type="SUPFAM" id="SSF51735">
    <property type="entry name" value="NAD(P)-binding Rossmann-fold domains"/>
    <property type="match status" value="1"/>
</dbReference>
<dbReference type="KEGG" id="msg:MSMEI_3222"/>
<organism evidence="2 3">
    <name type="scientific">Mycolicibacterium smegmatis (strain ATCC 700084 / mc(2)155)</name>
    <name type="common">Mycobacterium smegmatis</name>
    <dbReference type="NCBI Taxonomy" id="246196"/>
    <lineage>
        <taxon>Bacteria</taxon>
        <taxon>Bacillati</taxon>
        <taxon>Actinomycetota</taxon>
        <taxon>Actinomycetes</taxon>
        <taxon>Mycobacteriales</taxon>
        <taxon>Mycobacteriaceae</taxon>
        <taxon>Mycolicibacterium</taxon>
    </lineage>
</organism>
<dbReference type="KEGG" id="msb:LJ00_16435"/>
<dbReference type="RefSeq" id="WP_014877642.1">
    <property type="nucleotide sequence ID" value="NC_008596.1"/>
</dbReference>
<evidence type="ECO:0000313" key="2">
    <source>
        <dbReference type="EMBL" id="AFP39685.1"/>
    </source>
</evidence>
<proteinExistence type="predicted"/>
<dbReference type="PATRIC" id="fig|246196.56.peg.3310"/>
<reference evidence="2 3" key="1">
    <citation type="journal article" date="2007" name="Genome Biol.">
        <title>Interrupted coding sequences in Mycobacterium smegmatis: authentic mutations or sequencing errors?</title>
        <authorList>
            <person name="Deshayes C."/>
            <person name="Perrodou E."/>
            <person name="Gallien S."/>
            <person name="Euphrasie D."/>
            <person name="Schaeffer C."/>
            <person name="Van-Dorsselaer A."/>
            <person name="Poch O."/>
            <person name="Lecompte O."/>
            <person name="Reyrat J.M."/>
        </authorList>
    </citation>
    <scope>NUCLEOTIDE SEQUENCE [LARGE SCALE GENOMIC DNA]</scope>
    <source>
        <strain evidence="3">ATCC 700084 / mc(2)155</strain>
    </source>
</reference>
<name>I7FDU6_MYCS2</name>
<gene>
    <name evidence="2" type="ordered locus">MSMEI_3222</name>
</gene>
<dbReference type="AlphaFoldDB" id="I7FDU6"/>
<dbReference type="PANTHER" id="PTHR48079:SF6">
    <property type="entry name" value="NAD(P)-BINDING DOMAIN-CONTAINING PROTEIN-RELATED"/>
    <property type="match status" value="1"/>
</dbReference>
<dbReference type="GO" id="GO:0005737">
    <property type="term" value="C:cytoplasm"/>
    <property type="evidence" value="ECO:0007669"/>
    <property type="project" value="TreeGrafter"/>
</dbReference>
<dbReference type="Pfam" id="PF13460">
    <property type="entry name" value="NAD_binding_10"/>
    <property type="match status" value="1"/>
</dbReference>
<keyword evidence="2" id="KW-0413">Isomerase</keyword>
<dbReference type="GO" id="GO:0004029">
    <property type="term" value="F:aldehyde dehydrogenase (NAD+) activity"/>
    <property type="evidence" value="ECO:0007669"/>
    <property type="project" value="TreeGrafter"/>
</dbReference>
<dbReference type="InterPro" id="IPR051783">
    <property type="entry name" value="NAD(P)-dependent_oxidoreduct"/>
</dbReference>
<dbReference type="InterPro" id="IPR036291">
    <property type="entry name" value="NAD(P)-bd_dom_sf"/>
</dbReference>
<dbReference type="EC" id="5.1.3.2" evidence="2"/>
<dbReference type="InterPro" id="IPR016040">
    <property type="entry name" value="NAD(P)-bd_dom"/>
</dbReference>
<dbReference type="Gene3D" id="3.40.50.720">
    <property type="entry name" value="NAD(P)-binding Rossmann-like Domain"/>
    <property type="match status" value="1"/>
</dbReference>
<dbReference type="EMBL" id="CP001663">
    <property type="protein sequence ID" value="AFP39685.1"/>
    <property type="molecule type" value="Genomic_DNA"/>
</dbReference>
<accession>I7FDU6</accession>
<dbReference type="Proteomes" id="UP000006158">
    <property type="component" value="Chromosome"/>
</dbReference>
<dbReference type="GO" id="GO:0003978">
    <property type="term" value="F:UDP-glucose 4-epimerase activity"/>
    <property type="evidence" value="ECO:0007669"/>
    <property type="project" value="UniProtKB-EC"/>
</dbReference>